<dbReference type="Gene3D" id="2.70.98.10">
    <property type="match status" value="1"/>
</dbReference>
<evidence type="ECO:0000256" key="5">
    <source>
        <dbReference type="ARBA" id="ARBA00045743"/>
    </source>
</evidence>
<dbReference type="OrthoDB" id="274691at2759"/>
<dbReference type="GO" id="GO:0030246">
    <property type="term" value="F:carbohydrate binding"/>
    <property type="evidence" value="ECO:0007669"/>
    <property type="project" value="InterPro"/>
</dbReference>
<dbReference type="EMBL" id="UYYB01021657">
    <property type="protein sequence ID" value="VDM71703.1"/>
    <property type="molecule type" value="Genomic_DNA"/>
</dbReference>
<dbReference type="InterPro" id="IPR011013">
    <property type="entry name" value="Gal_mutarotase_sf_dom"/>
</dbReference>
<protein>
    <recommendedName>
        <fullName evidence="3">Galactose mutarotase</fullName>
    </recommendedName>
    <alternativeName>
        <fullName evidence="4">Aldose 1-epimerase</fullName>
    </alternativeName>
</protein>
<dbReference type="PANTHER" id="PTHR10091:SF0">
    <property type="entry name" value="GALACTOSE MUTAROTASE"/>
    <property type="match status" value="1"/>
</dbReference>
<organism evidence="6 7">
    <name type="scientific">Strongylus vulgaris</name>
    <name type="common">Blood worm</name>
    <dbReference type="NCBI Taxonomy" id="40348"/>
    <lineage>
        <taxon>Eukaryota</taxon>
        <taxon>Metazoa</taxon>
        <taxon>Ecdysozoa</taxon>
        <taxon>Nematoda</taxon>
        <taxon>Chromadorea</taxon>
        <taxon>Rhabditida</taxon>
        <taxon>Rhabditina</taxon>
        <taxon>Rhabditomorpha</taxon>
        <taxon>Strongyloidea</taxon>
        <taxon>Strongylidae</taxon>
        <taxon>Strongylus</taxon>
    </lineage>
</organism>
<evidence type="ECO:0000256" key="4">
    <source>
        <dbReference type="ARBA" id="ARBA00032729"/>
    </source>
</evidence>
<comment type="catalytic activity">
    <reaction evidence="1">
        <text>alpha-D-galactose = beta-D-galactose</text>
        <dbReference type="Rhea" id="RHEA:28675"/>
        <dbReference type="ChEBI" id="CHEBI:27667"/>
        <dbReference type="ChEBI" id="CHEBI:28061"/>
        <dbReference type="EC" id="5.1.3.3"/>
    </reaction>
    <physiologicalReaction direction="right-to-left" evidence="1">
        <dbReference type="Rhea" id="RHEA:28677"/>
    </physiologicalReaction>
</comment>
<dbReference type="InterPro" id="IPR008183">
    <property type="entry name" value="Aldose_1/G6P_1-epimerase"/>
</dbReference>
<dbReference type="InterPro" id="IPR014718">
    <property type="entry name" value="GH-type_carb-bd"/>
</dbReference>
<name>A0A3P7IV61_STRVU</name>
<dbReference type="Pfam" id="PF01263">
    <property type="entry name" value="Aldose_epim"/>
    <property type="match status" value="1"/>
</dbReference>
<feature type="non-terminal residue" evidence="6">
    <location>
        <position position="1"/>
    </location>
</feature>
<comment type="function">
    <text evidence="5">Mutarotase that catalyzes the interconversion of beta-D-galactose and alpha-D-galactose during galactose metabolism. Beta-D-galactose is metabolized in the liver into glucose 1-phosphate, the primary metabolic fuel, by the action of four enzymes that constitute the Leloir pathway: GALM, GALK1 (galactokinase), GALT (galactose-1-phosphate uridylyltransferase) and GALE (UDP-galactose-4'-epimerase). Involved in the maintenance of the equilibrium between the beta- and alpha-anomers of galactose, therefore ensuring a sufficient supply of the alpha-anomer for GALK1. Also active on D-glucose although shows a preference for galactose over glucose.</text>
</comment>
<sequence>PAQPLIEISSTQGLTARFLPLGATLVSLFVRDRDSNPIDVVLGFDDVKSYQEDTAYIGKTIGRVCNRIGYGRFTFRGKEYNLPINNPPHSLHSGPQGLALKEWEVIRRTPTSVTFRIRTDEAKDGLPGDANIDVNR</sequence>
<reference evidence="6 7" key="1">
    <citation type="submission" date="2018-11" db="EMBL/GenBank/DDBJ databases">
        <authorList>
            <consortium name="Pathogen Informatics"/>
        </authorList>
    </citation>
    <scope>NUCLEOTIDE SEQUENCE [LARGE SCALE GENOMIC DNA]</scope>
</reference>
<dbReference type="PANTHER" id="PTHR10091">
    <property type="entry name" value="ALDOSE-1-EPIMERASE"/>
    <property type="match status" value="1"/>
</dbReference>
<evidence type="ECO:0000313" key="6">
    <source>
        <dbReference type="EMBL" id="VDM71703.1"/>
    </source>
</evidence>
<dbReference type="AlphaFoldDB" id="A0A3P7IV61"/>
<evidence type="ECO:0000256" key="2">
    <source>
        <dbReference type="ARBA" id="ARBA00004947"/>
    </source>
</evidence>
<dbReference type="GO" id="GO:0033499">
    <property type="term" value="P:galactose catabolic process via UDP-galactose, Leloir pathway"/>
    <property type="evidence" value="ECO:0007669"/>
    <property type="project" value="TreeGrafter"/>
</dbReference>
<evidence type="ECO:0000256" key="1">
    <source>
        <dbReference type="ARBA" id="ARBA00001712"/>
    </source>
</evidence>
<accession>A0A3P7IV61</accession>
<proteinExistence type="predicted"/>
<comment type="pathway">
    <text evidence="2">Carbohydrate metabolism; galactose metabolism.</text>
</comment>
<gene>
    <name evidence="6" type="ORF">SVUK_LOCUS6701</name>
</gene>
<dbReference type="UniPathway" id="UPA00214"/>
<evidence type="ECO:0000256" key="3">
    <source>
        <dbReference type="ARBA" id="ARBA00021023"/>
    </source>
</evidence>
<dbReference type="Proteomes" id="UP000270094">
    <property type="component" value="Unassembled WGS sequence"/>
</dbReference>
<evidence type="ECO:0000313" key="7">
    <source>
        <dbReference type="Proteomes" id="UP000270094"/>
    </source>
</evidence>
<dbReference type="SUPFAM" id="SSF74650">
    <property type="entry name" value="Galactose mutarotase-like"/>
    <property type="match status" value="1"/>
</dbReference>
<keyword evidence="7" id="KW-1185">Reference proteome</keyword>
<dbReference type="GO" id="GO:0006006">
    <property type="term" value="P:glucose metabolic process"/>
    <property type="evidence" value="ECO:0007669"/>
    <property type="project" value="TreeGrafter"/>
</dbReference>
<dbReference type="GO" id="GO:0004034">
    <property type="term" value="F:aldose 1-epimerase activity"/>
    <property type="evidence" value="ECO:0007669"/>
    <property type="project" value="UniProtKB-EC"/>
</dbReference>